<comment type="caution">
    <text evidence="2">The sequence shown here is derived from an EMBL/GenBank/DDBJ whole genome shotgun (WGS) entry which is preliminary data.</text>
</comment>
<evidence type="ECO:0000259" key="1">
    <source>
        <dbReference type="Pfam" id="PF13480"/>
    </source>
</evidence>
<dbReference type="InterPro" id="IPR038740">
    <property type="entry name" value="BioF2-like_GNAT_dom"/>
</dbReference>
<keyword evidence="3" id="KW-1185">Reference proteome</keyword>
<organism evidence="2 3">
    <name type="scientific">Methylobacterium iners</name>
    <dbReference type="NCBI Taxonomy" id="418707"/>
    <lineage>
        <taxon>Bacteria</taxon>
        <taxon>Pseudomonadati</taxon>
        <taxon>Pseudomonadota</taxon>
        <taxon>Alphaproteobacteria</taxon>
        <taxon>Hyphomicrobiales</taxon>
        <taxon>Methylobacteriaceae</taxon>
        <taxon>Methylobacterium</taxon>
    </lineage>
</organism>
<sequence>MESLEASLLGPSDAIPLVVELAQAGRPLMLLPLALRQRRGHRIVEWLDLGVCDYAAPVLSAGVALSVVEMERAWAAILAALPTADLVRITRIPGEVFGRLNPLALLPGAKPIALHSSGFALEGDPATLLKRICQGSTYSEVARRSRRLQKAGAVRFVVAETVAEVDAIFDALVRQRRARFREMGRFDLLGRPEVAAFYRDAAKRNLANGFVRVFGLSVDGEWIATAYGLVHGGAFHGILIAMAGEQWRSHAPGILVATEIMVWARSEGLDYFDFTIGDLPYKHGFRPVQRTLYEIVTPRTLRGRVVMIAARVEERHQGLAAAVSGGI</sequence>
<reference evidence="2" key="1">
    <citation type="journal article" date="2021" name="Front. Microbiol.">
        <title>Comprehensive Comparative Genomics and Phenotyping of Methylobacterium Species.</title>
        <authorList>
            <person name="Alessa O."/>
            <person name="Ogura Y."/>
            <person name="Fujitani Y."/>
            <person name="Takami H."/>
            <person name="Hayashi T."/>
            <person name="Sahin N."/>
            <person name="Tani A."/>
        </authorList>
    </citation>
    <scope>NUCLEOTIDE SEQUENCE</scope>
    <source>
        <strain evidence="2">DSM 19015</strain>
    </source>
</reference>
<accession>A0ABQ4S3R2</accession>
<evidence type="ECO:0000313" key="2">
    <source>
        <dbReference type="EMBL" id="GJD97042.1"/>
    </source>
</evidence>
<dbReference type="EMBL" id="BPQP01000075">
    <property type="protein sequence ID" value="GJD97042.1"/>
    <property type="molecule type" value="Genomic_DNA"/>
</dbReference>
<dbReference type="Gene3D" id="3.40.630.30">
    <property type="match status" value="1"/>
</dbReference>
<dbReference type="Pfam" id="PF13480">
    <property type="entry name" value="Acetyltransf_6"/>
    <property type="match status" value="1"/>
</dbReference>
<proteinExistence type="predicted"/>
<dbReference type="Proteomes" id="UP001055125">
    <property type="component" value="Unassembled WGS sequence"/>
</dbReference>
<evidence type="ECO:0000313" key="3">
    <source>
        <dbReference type="Proteomes" id="UP001055125"/>
    </source>
</evidence>
<dbReference type="RefSeq" id="WP_238246128.1">
    <property type="nucleotide sequence ID" value="NZ_BPQP01000075.1"/>
</dbReference>
<dbReference type="InterPro" id="IPR016181">
    <property type="entry name" value="Acyl_CoA_acyltransferase"/>
</dbReference>
<feature type="domain" description="BioF2-like acetyltransferase" evidence="1">
    <location>
        <begin position="138"/>
        <end position="283"/>
    </location>
</feature>
<protein>
    <recommendedName>
        <fullName evidence="1">BioF2-like acetyltransferase domain-containing protein</fullName>
    </recommendedName>
</protein>
<name>A0ABQ4S3R2_9HYPH</name>
<gene>
    <name evidence="2" type="ORF">OCOJLMKI_4270</name>
</gene>
<reference evidence="2" key="2">
    <citation type="submission" date="2021-08" db="EMBL/GenBank/DDBJ databases">
        <authorList>
            <person name="Tani A."/>
            <person name="Ola A."/>
            <person name="Ogura Y."/>
            <person name="Katsura K."/>
            <person name="Hayashi T."/>
        </authorList>
    </citation>
    <scope>NUCLEOTIDE SEQUENCE</scope>
    <source>
        <strain evidence="2">DSM 19015</strain>
    </source>
</reference>
<dbReference type="SUPFAM" id="SSF55729">
    <property type="entry name" value="Acyl-CoA N-acyltransferases (Nat)"/>
    <property type="match status" value="1"/>
</dbReference>